<name>A0A8S9QWR9_BRACR</name>
<dbReference type="AlphaFoldDB" id="A0A8S9QWR9"/>
<gene>
    <name evidence="1" type="ORF">F2Q69_00013627</name>
</gene>
<comment type="caution">
    <text evidence="1">The sequence shown here is derived from an EMBL/GenBank/DDBJ whole genome shotgun (WGS) entry which is preliminary data.</text>
</comment>
<dbReference type="Proteomes" id="UP000712600">
    <property type="component" value="Unassembled WGS sequence"/>
</dbReference>
<accession>A0A8S9QWR9</accession>
<reference evidence="1" key="1">
    <citation type="submission" date="2019-12" db="EMBL/GenBank/DDBJ databases">
        <title>Genome sequencing and annotation of Brassica cretica.</title>
        <authorList>
            <person name="Studholme D.J."/>
            <person name="Sarris P."/>
        </authorList>
    </citation>
    <scope>NUCLEOTIDE SEQUENCE</scope>
    <source>
        <strain evidence="1">PFS-109/04</strain>
        <tissue evidence="1">Leaf</tissue>
    </source>
</reference>
<evidence type="ECO:0000313" key="1">
    <source>
        <dbReference type="EMBL" id="KAF3553675.1"/>
    </source>
</evidence>
<protein>
    <submittedName>
        <fullName evidence="1">Uncharacterized protein</fullName>
    </submittedName>
</protein>
<sequence length="149" mass="15557">MVHGELAALAGRAGPCHGRAHRRVDRQHGRSCRASWLVSRLSSPASRPATRPCSPGELARVTAELAGRSVSAGKGAVLGTGPGVLHSGEPGCLLARTQRPVSYLGSGEIQYLSIFPQQFAPYCSILSSNTGNNLCTPVNRSCSFSAGFP</sequence>
<dbReference type="EMBL" id="QGKX02000996">
    <property type="protein sequence ID" value="KAF3553675.1"/>
    <property type="molecule type" value="Genomic_DNA"/>
</dbReference>
<proteinExistence type="predicted"/>
<evidence type="ECO:0000313" key="2">
    <source>
        <dbReference type="Proteomes" id="UP000712600"/>
    </source>
</evidence>
<organism evidence="1 2">
    <name type="scientific">Brassica cretica</name>
    <name type="common">Mustard</name>
    <dbReference type="NCBI Taxonomy" id="69181"/>
    <lineage>
        <taxon>Eukaryota</taxon>
        <taxon>Viridiplantae</taxon>
        <taxon>Streptophyta</taxon>
        <taxon>Embryophyta</taxon>
        <taxon>Tracheophyta</taxon>
        <taxon>Spermatophyta</taxon>
        <taxon>Magnoliopsida</taxon>
        <taxon>eudicotyledons</taxon>
        <taxon>Gunneridae</taxon>
        <taxon>Pentapetalae</taxon>
        <taxon>rosids</taxon>
        <taxon>malvids</taxon>
        <taxon>Brassicales</taxon>
        <taxon>Brassicaceae</taxon>
        <taxon>Brassiceae</taxon>
        <taxon>Brassica</taxon>
    </lineage>
</organism>